<protein>
    <recommendedName>
        <fullName evidence="9">ArnT-like N-terminal domain-containing protein</fullName>
    </recommendedName>
</protein>
<dbReference type="GO" id="GO:0016763">
    <property type="term" value="F:pentosyltransferase activity"/>
    <property type="evidence" value="ECO:0007669"/>
    <property type="project" value="TreeGrafter"/>
</dbReference>
<dbReference type="InterPro" id="IPR003342">
    <property type="entry name" value="ArnT-like_N"/>
</dbReference>
<name>A0A381X1B1_9ZZZZ</name>
<dbReference type="EMBL" id="UINC01013501">
    <property type="protein sequence ID" value="SVA58291.1"/>
    <property type="molecule type" value="Genomic_DNA"/>
</dbReference>
<reference evidence="10" key="1">
    <citation type="submission" date="2018-05" db="EMBL/GenBank/DDBJ databases">
        <authorList>
            <person name="Lanie J.A."/>
            <person name="Ng W.-L."/>
            <person name="Kazmierczak K.M."/>
            <person name="Andrzejewski T.M."/>
            <person name="Davidsen T.M."/>
            <person name="Wayne K.J."/>
            <person name="Tettelin H."/>
            <person name="Glass J.I."/>
            <person name="Rusch D."/>
            <person name="Podicherti R."/>
            <person name="Tsui H.-C.T."/>
            <person name="Winkler M.E."/>
        </authorList>
    </citation>
    <scope>NUCLEOTIDE SEQUENCE</scope>
</reference>
<dbReference type="InterPro" id="IPR050297">
    <property type="entry name" value="LipidA_mod_glycosyltrf_83"/>
</dbReference>
<keyword evidence="3" id="KW-0328">Glycosyltransferase</keyword>
<evidence type="ECO:0000256" key="4">
    <source>
        <dbReference type="ARBA" id="ARBA00022679"/>
    </source>
</evidence>
<gene>
    <name evidence="10" type="ORF">METZ01_LOCUS111145</name>
</gene>
<keyword evidence="6 8" id="KW-1133">Transmembrane helix</keyword>
<comment type="subcellular location">
    <subcellularLocation>
        <location evidence="1">Cell membrane</location>
        <topology evidence="1">Multi-pass membrane protein</topology>
    </subcellularLocation>
</comment>
<evidence type="ECO:0000256" key="7">
    <source>
        <dbReference type="ARBA" id="ARBA00023136"/>
    </source>
</evidence>
<dbReference type="GO" id="GO:0006493">
    <property type="term" value="P:protein O-linked glycosylation"/>
    <property type="evidence" value="ECO:0007669"/>
    <property type="project" value="InterPro"/>
</dbReference>
<feature type="transmembrane region" description="Helical" evidence="8">
    <location>
        <begin position="275"/>
        <end position="300"/>
    </location>
</feature>
<proteinExistence type="predicted"/>
<feature type="domain" description="ArnT-like N-terminal" evidence="9">
    <location>
        <begin position="30"/>
        <end position="242"/>
    </location>
</feature>
<organism evidence="10">
    <name type="scientific">marine metagenome</name>
    <dbReference type="NCBI Taxonomy" id="408172"/>
    <lineage>
        <taxon>unclassified sequences</taxon>
        <taxon>metagenomes</taxon>
        <taxon>ecological metagenomes</taxon>
    </lineage>
</organism>
<feature type="transmembrane region" description="Helical" evidence="8">
    <location>
        <begin position="103"/>
        <end position="123"/>
    </location>
</feature>
<feature type="non-terminal residue" evidence="10">
    <location>
        <position position="1"/>
    </location>
</feature>
<dbReference type="GO" id="GO:0000030">
    <property type="term" value="F:mannosyltransferase activity"/>
    <property type="evidence" value="ECO:0007669"/>
    <property type="project" value="InterPro"/>
</dbReference>
<dbReference type="GO" id="GO:0010041">
    <property type="term" value="P:response to iron(III) ion"/>
    <property type="evidence" value="ECO:0007669"/>
    <property type="project" value="TreeGrafter"/>
</dbReference>
<keyword evidence="2" id="KW-1003">Cell membrane</keyword>
<evidence type="ECO:0000259" key="9">
    <source>
        <dbReference type="Pfam" id="PF02366"/>
    </source>
</evidence>
<evidence type="ECO:0000256" key="3">
    <source>
        <dbReference type="ARBA" id="ARBA00022676"/>
    </source>
</evidence>
<dbReference type="GO" id="GO:0005886">
    <property type="term" value="C:plasma membrane"/>
    <property type="evidence" value="ECO:0007669"/>
    <property type="project" value="UniProtKB-SubCell"/>
</dbReference>
<dbReference type="GO" id="GO:0008610">
    <property type="term" value="P:lipid biosynthetic process"/>
    <property type="evidence" value="ECO:0007669"/>
    <property type="project" value="UniProtKB-ARBA"/>
</dbReference>
<sequence length="358" mass="39889">VRRHIALLLLLTGLTFFTGLGRTVITDSDEAYYAEAGREMLESGDWLTPYFNYTPRFEKPVFHYWLIATSYKTFGVNEATARLPSALAGLGLVLLTYVVGFRWYNVNVALLAGVIVATTFGYFSLSRMALPDLPLTFFIILSTWAGLAATSDCSTDQLGRSSFLTYSRKCYLLASSAAAVGFLTKGPVAILLPLLVIGSIKVWEHPQRIRIMKSLWLSGSDVFTLALAASLGVLIAAPWFVMMVHEHGVEYLSRFFIAENVARFSTEAFNPARPAWFYLPILAGGLFPWSPFLGLFAPILKNLINKSRRLTAIEVRLLVWTTVPLIFYTLSIGKQPRYILPVLPPLAILLAHIILERL</sequence>
<feature type="transmembrane region" description="Helical" evidence="8">
    <location>
        <begin position="171"/>
        <end position="203"/>
    </location>
</feature>
<evidence type="ECO:0000256" key="8">
    <source>
        <dbReference type="SAM" id="Phobius"/>
    </source>
</evidence>
<dbReference type="PANTHER" id="PTHR33908">
    <property type="entry name" value="MANNOSYLTRANSFERASE YKCB-RELATED"/>
    <property type="match status" value="1"/>
</dbReference>
<dbReference type="PANTHER" id="PTHR33908:SF3">
    <property type="entry name" value="UNDECAPRENYL PHOSPHATE-ALPHA-4-AMINO-4-DEOXY-L-ARABINOSE ARABINOSYL TRANSFERASE"/>
    <property type="match status" value="1"/>
</dbReference>
<evidence type="ECO:0000256" key="2">
    <source>
        <dbReference type="ARBA" id="ARBA00022475"/>
    </source>
</evidence>
<dbReference type="Pfam" id="PF02366">
    <property type="entry name" value="PMT"/>
    <property type="match status" value="1"/>
</dbReference>
<feature type="non-terminal residue" evidence="10">
    <location>
        <position position="358"/>
    </location>
</feature>
<accession>A0A381X1B1</accession>
<feature type="transmembrane region" description="Helical" evidence="8">
    <location>
        <begin position="312"/>
        <end position="332"/>
    </location>
</feature>
<evidence type="ECO:0000256" key="6">
    <source>
        <dbReference type="ARBA" id="ARBA00022989"/>
    </source>
</evidence>
<evidence type="ECO:0000256" key="5">
    <source>
        <dbReference type="ARBA" id="ARBA00022692"/>
    </source>
</evidence>
<keyword evidence="4" id="KW-0808">Transferase</keyword>
<feature type="transmembrane region" description="Helical" evidence="8">
    <location>
        <begin position="215"/>
        <end position="241"/>
    </location>
</feature>
<evidence type="ECO:0000313" key="10">
    <source>
        <dbReference type="EMBL" id="SVA58291.1"/>
    </source>
</evidence>
<keyword evidence="7 8" id="KW-0472">Membrane</keyword>
<feature type="transmembrane region" description="Helical" evidence="8">
    <location>
        <begin position="338"/>
        <end position="355"/>
    </location>
</feature>
<keyword evidence="5 8" id="KW-0812">Transmembrane</keyword>
<dbReference type="AlphaFoldDB" id="A0A381X1B1"/>
<evidence type="ECO:0000256" key="1">
    <source>
        <dbReference type="ARBA" id="ARBA00004651"/>
    </source>
</evidence>